<dbReference type="Pfam" id="PF03796">
    <property type="entry name" value="DnaB_C"/>
    <property type="match status" value="1"/>
</dbReference>
<dbReference type="Proteomes" id="UP000321296">
    <property type="component" value="Chromosome"/>
</dbReference>
<dbReference type="InterPro" id="IPR016136">
    <property type="entry name" value="DNA_helicase_N/primase_C"/>
</dbReference>
<comment type="catalytic activity">
    <reaction evidence="10 12">
        <text>ATP + H2O = ADP + phosphate + H(+)</text>
        <dbReference type="Rhea" id="RHEA:13065"/>
        <dbReference type="ChEBI" id="CHEBI:15377"/>
        <dbReference type="ChEBI" id="CHEBI:15378"/>
        <dbReference type="ChEBI" id="CHEBI:30616"/>
        <dbReference type="ChEBI" id="CHEBI:43474"/>
        <dbReference type="ChEBI" id="CHEBI:456216"/>
        <dbReference type="EC" id="5.6.2.3"/>
    </reaction>
</comment>
<keyword evidence="2 12" id="KW-0639">Primosome</keyword>
<dbReference type="KEGG" id="lpse:FGL85_01135"/>
<sequence length="439" mass="48618">MNNEELELSFLGDLMLSNDIQGLLADIASQMKVDDFNNQEAKQTFSVINEIANNGEKVNPISISQGGVDISFVSDLASRGISANNAIQKAKMIHSMAKKRNLYLKAQQVMQNLASGDDVETVKSDLSTFLNSDVDVSSNTTKKIDEVLNPTIDSILSVKENGGIAGITTGFKSIDSYIGGLLKGSLTIIGARPAMGKTAFALNMAEESAKRTNKPVLIISLEMNNEMLVKRMFAKESSISSEKIRDGNLDETEIGRLTFASDKMSKLPIWFDDTPIQSFDDIRSRVLRLQRQQGELGMVMIDYLGLIETGNERNSNRVNEVSKISRGLKVLSKEVDAPIVALAQLNRGVEQRTDKRPLLSDLRDSGSIEQDADNVAFLYRDDYYRNEGEEQPNDDEISTVEFIIAKNRNGKRGTIQLAFNKKYSMMTDWVNESQGGATW</sequence>
<dbReference type="InterPro" id="IPR007694">
    <property type="entry name" value="DNA_helicase_DnaB-like_C"/>
</dbReference>
<dbReference type="PANTHER" id="PTHR30153">
    <property type="entry name" value="REPLICATIVE DNA HELICASE DNAB"/>
    <property type="match status" value="1"/>
</dbReference>
<dbReference type="InterPro" id="IPR007692">
    <property type="entry name" value="DNA_helicase_DnaB"/>
</dbReference>
<accession>A0A5B8SX31</accession>
<dbReference type="GO" id="GO:0005524">
    <property type="term" value="F:ATP binding"/>
    <property type="evidence" value="ECO:0007669"/>
    <property type="project" value="UniProtKB-UniRule"/>
</dbReference>
<dbReference type="EC" id="5.6.2.3" evidence="11 12"/>
<evidence type="ECO:0000256" key="11">
    <source>
        <dbReference type="NCBIfam" id="TIGR00665"/>
    </source>
</evidence>
<evidence type="ECO:0000256" key="7">
    <source>
        <dbReference type="ARBA" id="ARBA00022840"/>
    </source>
</evidence>
<dbReference type="AlphaFoldDB" id="A0A5B8SX31"/>
<feature type="domain" description="SF4 helicase" evidence="13">
    <location>
        <begin position="160"/>
        <end position="433"/>
    </location>
</feature>
<dbReference type="Gene3D" id="3.40.50.300">
    <property type="entry name" value="P-loop containing nucleotide triphosphate hydrolases"/>
    <property type="match status" value="1"/>
</dbReference>
<dbReference type="SUPFAM" id="SSF52540">
    <property type="entry name" value="P-loop containing nucleoside triphosphate hydrolases"/>
    <property type="match status" value="1"/>
</dbReference>
<keyword evidence="5 12" id="KW-0378">Hydrolase</keyword>
<reference evidence="14 15" key="1">
    <citation type="submission" date="2019-06" db="EMBL/GenBank/DDBJ databases">
        <title>Genome analyses of bacteria isolated from kimchi.</title>
        <authorList>
            <person name="Lee S."/>
            <person name="Ahn S."/>
            <person name="Roh S."/>
        </authorList>
    </citation>
    <scope>NUCLEOTIDE SEQUENCE [LARGE SCALE GENOMIC DNA]</scope>
    <source>
        <strain evidence="14 15">CBA3630</strain>
    </source>
</reference>
<dbReference type="InterPro" id="IPR027417">
    <property type="entry name" value="P-loop_NTPase"/>
</dbReference>
<evidence type="ECO:0000313" key="14">
    <source>
        <dbReference type="EMBL" id="QEA41236.1"/>
    </source>
</evidence>
<proteinExistence type="inferred from homology"/>
<evidence type="ECO:0000256" key="5">
    <source>
        <dbReference type="ARBA" id="ARBA00022801"/>
    </source>
</evidence>
<dbReference type="PROSITE" id="PS51199">
    <property type="entry name" value="SF4_HELICASE"/>
    <property type="match status" value="1"/>
</dbReference>
<keyword evidence="4 12" id="KW-0547">Nucleotide-binding</keyword>
<evidence type="ECO:0000256" key="10">
    <source>
        <dbReference type="ARBA" id="ARBA00048954"/>
    </source>
</evidence>
<comment type="similarity">
    <text evidence="1 12">Belongs to the helicase family. DnaB subfamily.</text>
</comment>
<dbReference type="GO" id="GO:1990077">
    <property type="term" value="C:primosome complex"/>
    <property type="evidence" value="ECO:0007669"/>
    <property type="project" value="UniProtKB-UniRule"/>
</dbReference>
<comment type="function">
    <text evidence="12">The main replicative DNA helicase, it participates in initiation and elongation during chromosome replication. Travels ahead of the DNA replisome, separating dsDNA into templates for DNA synthesis. A processive ATP-dependent 5'-3' DNA helicase it has DNA-dependent ATPase activity.</text>
</comment>
<dbReference type="GO" id="GO:0006269">
    <property type="term" value="P:DNA replication, synthesis of primer"/>
    <property type="evidence" value="ECO:0007669"/>
    <property type="project" value="UniProtKB-UniRule"/>
</dbReference>
<evidence type="ECO:0000256" key="12">
    <source>
        <dbReference type="RuleBase" id="RU362085"/>
    </source>
</evidence>
<organism evidence="14 15">
    <name type="scientific">Leuconostoc pseudomesenteroides</name>
    <dbReference type="NCBI Taxonomy" id="33968"/>
    <lineage>
        <taxon>Bacteria</taxon>
        <taxon>Bacillati</taxon>
        <taxon>Bacillota</taxon>
        <taxon>Bacilli</taxon>
        <taxon>Lactobacillales</taxon>
        <taxon>Lactobacillaceae</taxon>
        <taxon>Leuconostoc</taxon>
    </lineage>
</organism>
<dbReference type="RefSeq" id="WP_147651092.1">
    <property type="nucleotide sequence ID" value="NZ_CP042383.1"/>
</dbReference>
<evidence type="ECO:0000256" key="2">
    <source>
        <dbReference type="ARBA" id="ARBA00022515"/>
    </source>
</evidence>
<evidence type="ECO:0000256" key="6">
    <source>
        <dbReference type="ARBA" id="ARBA00022806"/>
    </source>
</evidence>
<dbReference type="GO" id="GO:0016887">
    <property type="term" value="F:ATP hydrolysis activity"/>
    <property type="evidence" value="ECO:0007669"/>
    <property type="project" value="RHEA"/>
</dbReference>
<keyword evidence="3 12" id="KW-0235">DNA replication</keyword>
<protein>
    <recommendedName>
        <fullName evidence="11 12">Replicative DNA helicase</fullName>
        <ecNumber evidence="11 12">5.6.2.3</ecNumber>
    </recommendedName>
</protein>
<keyword evidence="9" id="KW-0413">Isomerase</keyword>
<gene>
    <name evidence="14" type="primary">dnaB</name>
    <name evidence="14" type="ORF">FGL85_01135</name>
</gene>
<dbReference type="EMBL" id="CP042383">
    <property type="protein sequence ID" value="QEA41236.1"/>
    <property type="molecule type" value="Genomic_DNA"/>
</dbReference>
<dbReference type="PANTHER" id="PTHR30153:SF2">
    <property type="entry name" value="REPLICATIVE DNA HELICASE"/>
    <property type="match status" value="1"/>
</dbReference>
<dbReference type="Pfam" id="PF00772">
    <property type="entry name" value="DnaB"/>
    <property type="match status" value="1"/>
</dbReference>
<dbReference type="Gene3D" id="1.10.860.10">
    <property type="entry name" value="DNAb Helicase, Chain A"/>
    <property type="match status" value="1"/>
</dbReference>
<keyword evidence="7 12" id="KW-0067">ATP-binding</keyword>
<dbReference type="SUPFAM" id="SSF48024">
    <property type="entry name" value="N-terminal domain of DnaB helicase"/>
    <property type="match status" value="1"/>
</dbReference>
<dbReference type="GO" id="GO:0005829">
    <property type="term" value="C:cytosol"/>
    <property type="evidence" value="ECO:0007669"/>
    <property type="project" value="TreeGrafter"/>
</dbReference>
<dbReference type="NCBIfam" id="TIGR00665">
    <property type="entry name" value="DnaB"/>
    <property type="match status" value="1"/>
</dbReference>
<evidence type="ECO:0000256" key="9">
    <source>
        <dbReference type="ARBA" id="ARBA00023235"/>
    </source>
</evidence>
<dbReference type="InterPro" id="IPR007693">
    <property type="entry name" value="DNA_helicase_DnaB-like_N"/>
</dbReference>
<dbReference type="GO" id="GO:0003677">
    <property type="term" value="F:DNA binding"/>
    <property type="evidence" value="ECO:0007669"/>
    <property type="project" value="UniProtKB-UniRule"/>
</dbReference>
<evidence type="ECO:0000313" key="15">
    <source>
        <dbReference type="Proteomes" id="UP000321296"/>
    </source>
</evidence>
<name>A0A5B8SX31_LEUPS</name>
<evidence type="ECO:0000256" key="8">
    <source>
        <dbReference type="ARBA" id="ARBA00023125"/>
    </source>
</evidence>
<dbReference type="CDD" id="cd00984">
    <property type="entry name" value="DnaB_C"/>
    <property type="match status" value="1"/>
</dbReference>
<evidence type="ECO:0000256" key="1">
    <source>
        <dbReference type="ARBA" id="ARBA00008428"/>
    </source>
</evidence>
<dbReference type="GO" id="GO:0043139">
    <property type="term" value="F:5'-3' DNA helicase activity"/>
    <property type="evidence" value="ECO:0007669"/>
    <property type="project" value="UniProtKB-EC"/>
</dbReference>
<dbReference type="InterPro" id="IPR036185">
    <property type="entry name" value="DNA_heli_DnaB-like_N_sf"/>
</dbReference>
<evidence type="ECO:0000256" key="3">
    <source>
        <dbReference type="ARBA" id="ARBA00022705"/>
    </source>
</evidence>
<evidence type="ECO:0000256" key="4">
    <source>
        <dbReference type="ARBA" id="ARBA00022741"/>
    </source>
</evidence>
<keyword evidence="6 12" id="KW-0347">Helicase</keyword>
<evidence type="ECO:0000259" key="13">
    <source>
        <dbReference type="PROSITE" id="PS51199"/>
    </source>
</evidence>
<keyword evidence="8 12" id="KW-0238">DNA-binding</keyword>